<name>A0ACB9HUG0_9ASTR</name>
<gene>
    <name evidence="1" type="ORF">L1987_34049</name>
</gene>
<sequence>MLILFHSQVHSNPHCSWFCGRMDFGTKSVDEVLEEIMRIHRSLPPRPGIEDVEGAKILIRNLEFEEQAKIEAIGRQKKRKDVPDELFNVLVEMQKNFVRFQSDEQKREAVKLVDLENYHQLFDEMILRASSCCGPNSSQSGASTSTSVSSYASPSVVSVAAKPIPSLYYDKEPVRTSELVTRDDSYVSKPKSMFNGDGIRSGFQSSDVLKPQIVDSTLKPAVASGQDDSKLNLMKLASLIEVSAKKGTKDLNLRSKLMDQIEWLPDSIGKLSGLITLDLSENRLVTLPSSISGLSSLTKLDLHSNKIIELPESFGDLLSLVYLDLRANQLASLPASLSRLIHLQELDLSSNNLSVLPESIGSLVNLQKLNIETNNIEEIPHIIGHCVSLKELFADYNKLKALPEAVGKLALLETLSVRYNNISRLPTTMSSLTNIKELDLSFNEVESVPESLCFATTLVKINISNNFADLRSLPRSIGNLENLEELDMSNNQIRVLPDSFRMLSKLQVLKTEGNPLEIPPRDVLDKGARAVVLYMNELHEKKDEKVQPVKKKKSWTQIFFSMSNKRKRITMTN</sequence>
<reference evidence="1 2" key="2">
    <citation type="journal article" date="2022" name="Mol. Ecol. Resour.">
        <title>The genomes of chicory, endive, great burdock and yacon provide insights into Asteraceae paleo-polyploidization history and plant inulin production.</title>
        <authorList>
            <person name="Fan W."/>
            <person name="Wang S."/>
            <person name="Wang H."/>
            <person name="Wang A."/>
            <person name="Jiang F."/>
            <person name="Liu H."/>
            <person name="Zhao H."/>
            <person name="Xu D."/>
            <person name="Zhang Y."/>
        </authorList>
    </citation>
    <scope>NUCLEOTIDE SEQUENCE [LARGE SCALE GENOMIC DNA]</scope>
    <source>
        <strain evidence="2">cv. Yunnan</strain>
        <tissue evidence="1">Leaves</tissue>
    </source>
</reference>
<evidence type="ECO:0000313" key="1">
    <source>
        <dbReference type="EMBL" id="KAI3798770.1"/>
    </source>
</evidence>
<accession>A0ACB9HUG0</accession>
<proteinExistence type="predicted"/>
<reference evidence="2" key="1">
    <citation type="journal article" date="2022" name="Mol. Ecol. Resour.">
        <title>The genomes of chicory, endive, great burdock and yacon provide insights into Asteraceae palaeo-polyploidization history and plant inulin production.</title>
        <authorList>
            <person name="Fan W."/>
            <person name="Wang S."/>
            <person name="Wang H."/>
            <person name="Wang A."/>
            <person name="Jiang F."/>
            <person name="Liu H."/>
            <person name="Zhao H."/>
            <person name="Xu D."/>
            <person name="Zhang Y."/>
        </authorList>
    </citation>
    <scope>NUCLEOTIDE SEQUENCE [LARGE SCALE GENOMIC DNA]</scope>
    <source>
        <strain evidence="2">cv. Yunnan</strain>
    </source>
</reference>
<evidence type="ECO:0000313" key="2">
    <source>
        <dbReference type="Proteomes" id="UP001056120"/>
    </source>
</evidence>
<protein>
    <submittedName>
        <fullName evidence="1">Uncharacterized protein</fullName>
    </submittedName>
</protein>
<dbReference type="Proteomes" id="UP001056120">
    <property type="component" value="Linkage Group LG11"/>
</dbReference>
<keyword evidence="2" id="KW-1185">Reference proteome</keyword>
<organism evidence="1 2">
    <name type="scientific">Smallanthus sonchifolius</name>
    <dbReference type="NCBI Taxonomy" id="185202"/>
    <lineage>
        <taxon>Eukaryota</taxon>
        <taxon>Viridiplantae</taxon>
        <taxon>Streptophyta</taxon>
        <taxon>Embryophyta</taxon>
        <taxon>Tracheophyta</taxon>
        <taxon>Spermatophyta</taxon>
        <taxon>Magnoliopsida</taxon>
        <taxon>eudicotyledons</taxon>
        <taxon>Gunneridae</taxon>
        <taxon>Pentapetalae</taxon>
        <taxon>asterids</taxon>
        <taxon>campanulids</taxon>
        <taxon>Asterales</taxon>
        <taxon>Asteraceae</taxon>
        <taxon>Asteroideae</taxon>
        <taxon>Heliantheae alliance</taxon>
        <taxon>Millerieae</taxon>
        <taxon>Smallanthus</taxon>
    </lineage>
</organism>
<comment type="caution">
    <text evidence="1">The sequence shown here is derived from an EMBL/GenBank/DDBJ whole genome shotgun (WGS) entry which is preliminary data.</text>
</comment>
<dbReference type="EMBL" id="CM042028">
    <property type="protein sequence ID" value="KAI3798770.1"/>
    <property type="molecule type" value="Genomic_DNA"/>
</dbReference>